<accession>A0A2P2LRF1</accession>
<evidence type="ECO:0000256" key="2">
    <source>
        <dbReference type="ARBA" id="ARBA00022763"/>
    </source>
</evidence>
<dbReference type="EMBL" id="GGEC01040047">
    <property type="protein sequence ID" value="MBX20531.1"/>
    <property type="molecule type" value="Transcribed_RNA"/>
</dbReference>
<proteinExistence type="predicted"/>
<dbReference type="PANTHER" id="PTHR12663:SF3">
    <property type="entry name" value="SISTER CHROMATID COHESION PROTEIN PDS5 HOMOLOG C"/>
    <property type="match status" value="1"/>
</dbReference>
<keyword evidence="2" id="KW-0227">DNA damage</keyword>
<evidence type="ECO:0000256" key="3">
    <source>
        <dbReference type="ARBA" id="ARBA00023204"/>
    </source>
</evidence>
<keyword evidence="4" id="KW-0539">Nucleus</keyword>
<organism evidence="5">
    <name type="scientific">Rhizophora mucronata</name>
    <name type="common">Asiatic mangrove</name>
    <dbReference type="NCBI Taxonomy" id="61149"/>
    <lineage>
        <taxon>Eukaryota</taxon>
        <taxon>Viridiplantae</taxon>
        <taxon>Streptophyta</taxon>
        <taxon>Embryophyta</taxon>
        <taxon>Tracheophyta</taxon>
        <taxon>Spermatophyta</taxon>
        <taxon>Magnoliopsida</taxon>
        <taxon>eudicotyledons</taxon>
        <taxon>Gunneridae</taxon>
        <taxon>Pentapetalae</taxon>
        <taxon>rosids</taxon>
        <taxon>fabids</taxon>
        <taxon>Malpighiales</taxon>
        <taxon>Rhizophoraceae</taxon>
        <taxon>Rhizophora</taxon>
    </lineage>
</organism>
<keyword evidence="3" id="KW-0234">DNA repair</keyword>
<comment type="subcellular location">
    <subcellularLocation>
        <location evidence="1">Nucleus</location>
    </subcellularLocation>
</comment>
<protein>
    <submittedName>
        <fullName evidence="5">Uncharacterized protein MANES_16G128500</fullName>
    </submittedName>
</protein>
<dbReference type="GO" id="GO:0006281">
    <property type="term" value="P:DNA repair"/>
    <property type="evidence" value="ECO:0007669"/>
    <property type="project" value="UniProtKB-KW"/>
</dbReference>
<dbReference type="PANTHER" id="PTHR12663">
    <property type="entry name" value="ANDROGEN INDUCED INHIBITOR OF PROLIFERATION AS3 / PDS5-RELATED"/>
    <property type="match status" value="1"/>
</dbReference>
<dbReference type="GO" id="GO:0005634">
    <property type="term" value="C:nucleus"/>
    <property type="evidence" value="ECO:0007669"/>
    <property type="project" value="UniProtKB-SubCell"/>
</dbReference>
<reference evidence="5" key="1">
    <citation type="submission" date="2018-02" db="EMBL/GenBank/DDBJ databases">
        <title>Rhizophora mucronata_Transcriptome.</title>
        <authorList>
            <person name="Meera S.P."/>
            <person name="Sreeshan A."/>
            <person name="Augustine A."/>
        </authorList>
    </citation>
    <scope>NUCLEOTIDE SEQUENCE</scope>
    <source>
        <tissue evidence="5">Leaf</tissue>
    </source>
</reference>
<dbReference type="GO" id="GO:0000785">
    <property type="term" value="C:chromatin"/>
    <property type="evidence" value="ECO:0007669"/>
    <property type="project" value="TreeGrafter"/>
</dbReference>
<dbReference type="InterPro" id="IPR039776">
    <property type="entry name" value="Pds5"/>
</dbReference>
<evidence type="ECO:0000256" key="4">
    <source>
        <dbReference type="ARBA" id="ARBA00023242"/>
    </source>
</evidence>
<evidence type="ECO:0000256" key="1">
    <source>
        <dbReference type="ARBA" id="ARBA00004123"/>
    </source>
</evidence>
<sequence>METIMILVLEESEDISPELLSPLLDSVKKGNEGVVPVAHKLGEKVLESCASKEVVPVSRKLGKKVLESCASKVKPYLVHAVKSLGLSLDDYNDVVATICQDMCGTDEQNDVHAAVENKVVFLSFFR</sequence>
<dbReference type="GO" id="GO:0007064">
    <property type="term" value="P:mitotic sister chromatid cohesion"/>
    <property type="evidence" value="ECO:0007669"/>
    <property type="project" value="InterPro"/>
</dbReference>
<name>A0A2P2LRF1_RHIMU</name>
<evidence type="ECO:0000313" key="5">
    <source>
        <dbReference type="EMBL" id="MBX20531.1"/>
    </source>
</evidence>
<dbReference type="AlphaFoldDB" id="A0A2P2LRF1"/>